<evidence type="ECO:0000256" key="5">
    <source>
        <dbReference type="ARBA" id="ARBA00022989"/>
    </source>
</evidence>
<dbReference type="EMBL" id="BAAALT010000013">
    <property type="protein sequence ID" value="GAA1787310.1"/>
    <property type="molecule type" value="Genomic_DNA"/>
</dbReference>
<protein>
    <recommendedName>
        <fullName evidence="10">DUF350 domain-containing protein</fullName>
    </recommendedName>
</protein>
<comment type="subcellular location">
    <subcellularLocation>
        <location evidence="1">Cell membrane</location>
        <topology evidence="1">Multi-pass membrane protein</topology>
    </subcellularLocation>
</comment>
<evidence type="ECO:0000313" key="9">
    <source>
        <dbReference type="Proteomes" id="UP001500218"/>
    </source>
</evidence>
<sequence length="151" mass="15568">MPVPERSGGSGMSDVIDGLFGATAFVAVGVVLLVGGFLLTDWLTPGALRHQIWSERNRNAAIFLSSALIGVGGIVFTSIITTYDDLGTGLASTAIFGVLGLLLMAAAFWLVDMLTPGRLGEVIVDPEPHPAVWVSSAMNVAIAAIVSASIS</sequence>
<gene>
    <name evidence="8" type="ORF">GCM10009682_06670</name>
</gene>
<evidence type="ECO:0000256" key="7">
    <source>
        <dbReference type="SAM" id="Phobius"/>
    </source>
</evidence>
<feature type="transmembrane region" description="Helical" evidence="7">
    <location>
        <begin position="60"/>
        <end position="83"/>
    </location>
</feature>
<dbReference type="Proteomes" id="UP001500218">
    <property type="component" value="Unassembled WGS sequence"/>
</dbReference>
<evidence type="ECO:0000256" key="1">
    <source>
        <dbReference type="ARBA" id="ARBA00004651"/>
    </source>
</evidence>
<name>A0ABN2LFZ5_9ACTN</name>
<accession>A0ABN2LFZ5</accession>
<keyword evidence="4 7" id="KW-0812">Transmembrane</keyword>
<keyword evidence="5 7" id="KW-1133">Transmembrane helix</keyword>
<evidence type="ECO:0008006" key="10">
    <source>
        <dbReference type="Google" id="ProtNLM"/>
    </source>
</evidence>
<comment type="caution">
    <text evidence="8">The sequence shown here is derived from an EMBL/GenBank/DDBJ whole genome shotgun (WGS) entry which is preliminary data.</text>
</comment>
<comment type="similarity">
    <text evidence="2">Belongs to the UPF0719 family.</text>
</comment>
<dbReference type="InterPro" id="IPR007140">
    <property type="entry name" value="DUF350"/>
</dbReference>
<feature type="transmembrane region" description="Helical" evidence="7">
    <location>
        <begin position="20"/>
        <end position="39"/>
    </location>
</feature>
<reference evidence="8 9" key="1">
    <citation type="journal article" date="2019" name="Int. J. Syst. Evol. Microbiol.">
        <title>The Global Catalogue of Microorganisms (GCM) 10K type strain sequencing project: providing services to taxonomists for standard genome sequencing and annotation.</title>
        <authorList>
            <consortium name="The Broad Institute Genomics Platform"/>
            <consortium name="The Broad Institute Genome Sequencing Center for Infectious Disease"/>
            <person name="Wu L."/>
            <person name="Ma J."/>
        </authorList>
    </citation>
    <scope>NUCLEOTIDE SEQUENCE [LARGE SCALE GENOMIC DNA]</scope>
    <source>
        <strain evidence="8 9">JCM 13250</strain>
    </source>
</reference>
<keyword evidence="6 7" id="KW-0472">Membrane</keyword>
<organism evidence="8 9">
    <name type="scientific">Luedemannella flava</name>
    <dbReference type="NCBI Taxonomy" id="349316"/>
    <lineage>
        <taxon>Bacteria</taxon>
        <taxon>Bacillati</taxon>
        <taxon>Actinomycetota</taxon>
        <taxon>Actinomycetes</taxon>
        <taxon>Micromonosporales</taxon>
        <taxon>Micromonosporaceae</taxon>
        <taxon>Luedemannella</taxon>
    </lineage>
</organism>
<dbReference type="Pfam" id="PF03994">
    <property type="entry name" value="DUF350"/>
    <property type="match status" value="1"/>
</dbReference>
<evidence type="ECO:0000256" key="3">
    <source>
        <dbReference type="ARBA" id="ARBA00022475"/>
    </source>
</evidence>
<evidence type="ECO:0000256" key="6">
    <source>
        <dbReference type="ARBA" id="ARBA00023136"/>
    </source>
</evidence>
<feature type="transmembrane region" description="Helical" evidence="7">
    <location>
        <begin position="89"/>
        <end position="111"/>
    </location>
</feature>
<evidence type="ECO:0000256" key="2">
    <source>
        <dbReference type="ARBA" id="ARBA00005779"/>
    </source>
</evidence>
<evidence type="ECO:0000256" key="4">
    <source>
        <dbReference type="ARBA" id="ARBA00022692"/>
    </source>
</evidence>
<proteinExistence type="inferred from homology"/>
<evidence type="ECO:0000313" key="8">
    <source>
        <dbReference type="EMBL" id="GAA1787310.1"/>
    </source>
</evidence>
<keyword evidence="3" id="KW-1003">Cell membrane</keyword>
<keyword evidence="9" id="KW-1185">Reference proteome</keyword>